<evidence type="ECO:0000313" key="12">
    <source>
        <dbReference type="Proteomes" id="UP001597295"/>
    </source>
</evidence>
<evidence type="ECO:0000256" key="6">
    <source>
        <dbReference type="ARBA" id="ARBA00022777"/>
    </source>
</evidence>
<dbReference type="Pfam" id="PF02518">
    <property type="entry name" value="HATPase_c"/>
    <property type="match status" value="1"/>
</dbReference>
<dbReference type="InterPro" id="IPR005467">
    <property type="entry name" value="His_kinase_dom"/>
</dbReference>
<evidence type="ECO:0000256" key="8">
    <source>
        <dbReference type="ARBA" id="ARBA00023012"/>
    </source>
</evidence>
<dbReference type="RefSeq" id="WP_379875885.1">
    <property type="nucleotide sequence ID" value="NZ_JBHUIP010000006.1"/>
</dbReference>
<feature type="domain" description="Histidine kinase" evidence="10">
    <location>
        <begin position="244"/>
        <end position="482"/>
    </location>
</feature>
<dbReference type="EMBL" id="JBHUIP010000006">
    <property type="protein sequence ID" value="MFD2262916.1"/>
    <property type="molecule type" value="Genomic_DNA"/>
</dbReference>
<dbReference type="SUPFAM" id="SSF55874">
    <property type="entry name" value="ATPase domain of HSP90 chaperone/DNA topoisomerase II/histidine kinase"/>
    <property type="match status" value="1"/>
</dbReference>
<dbReference type="SUPFAM" id="SSF47384">
    <property type="entry name" value="Homodimeric domain of signal transducing histidine kinase"/>
    <property type="match status" value="1"/>
</dbReference>
<evidence type="ECO:0000256" key="7">
    <source>
        <dbReference type="ARBA" id="ARBA00022840"/>
    </source>
</evidence>
<dbReference type="InterPro" id="IPR036097">
    <property type="entry name" value="HisK_dim/P_sf"/>
</dbReference>
<dbReference type="InterPro" id="IPR003594">
    <property type="entry name" value="HATPase_dom"/>
</dbReference>
<evidence type="ECO:0000256" key="2">
    <source>
        <dbReference type="ARBA" id="ARBA00012438"/>
    </source>
</evidence>
<evidence type="ECO:0000256" key="1">
    <source>
        <dbReference type="ARBA" id="ARBA00000085"/>
    </source>
</evidence>
<proteinExistence type="predicted"/>
<keyword evidence="9" id="KW-1133">Transmembrane helix</keyword>
<dbReference type="EC" id="2.7.13.3" evidence="2"/>
<evidence type="ECO:0000256" key="5">
    <source>
        <dbReference type="ARBA" id="ARBA00022741"/>
    </source>
</evidence>
<dbReference type="CDD" id="cd00082">
    <property type="entry name" value="HisKA"/>
    <property type="match status" value="1"/>
</dbReference>
<feature type="transmembrane region" description="Helical" evidence="9">
    <location>
        <begin position="12"/>
        <end position="36"/>
    </location>
</feature>
<keyword evidence="8" id="KW-0902">Two-component regulatory system</keyword>
<evidence type="ECO:0000256" key="4">
    <source>
        <dbReference type="ARBA" id="ARBA00022679"/>
    </source>
</evidence>
<keyword evidence="9" id="KW-0472">Membrane</keyword>
<dbReference type="GO" id="GO:0016301">
    <property type="term" value="F:kinase activity"/>
    <property type="evidence" value="ECO:0007669"/>
    <property type="project" value="UniProtKB-KW"/>
</dbReference>
<dbReference type="PANTHER" id="PTHR43065:SF46">
    <property type="entry name" value="C4-DICARBOXYLATE TRANSPORT SENSOR PROTEIN DCTB"/>
    <property type="match status" value="1"/>
</dbReference>
<comment type="catalytic activity">
    <reaction evidence="1">
        <text>ATP + protein L-histidine = ADP + protein N-phospho-L-histidine.</text>
        <dbReference type="EC" id="2.7.13.3"/>
    </reaction>
</comment>
<dbReference type="Gene3D" id="1.10.287.130">
    <property type="match status" value="1"/>
</dbReference>
<name>A0ABW5DR03_9PROT</name>
<keyword evidence="7" id="KW-0067">ATP-binding</keyword>
<dbReference type="PROSITE" id="PS50109">
    <property type="entry name" value="HIS_KIN"/>
    <property type="match status" value="1"/>
</dbReference>
<dbReference type="PANTHER" id="PTHR43065">
    <property type="entry name" value="SENSOR HISTIDINE KINASE"/>
    <property type="match status" value="1"/>
</dbReference>
<keyword evidence="12" id="KW-1185">Reference proteome</keyword>
<evidence type="ECO:0000256" key="3">
    <source>
        <dbReference type="ARBA" id="ARBA00022553"/>
    </source>
</evidence>
<gene>
    <name evidence="11" type="ORF">ACFSM5_08455</name>
</gene>
<dbReference type="InterPro" id="IPR036890">
    <property type="entry name" value="HATPase_C_sf"/>
</dbReference>
<dbReference type="InterPro" id="IPR003661">
    <property type="entry name" value="HisK_dim/P_dom"/>
</dbReference>
<comment type="caution">
    <text evidence="11">The sequence shown here is derived from an EMBL/GenBank/DDBJ whole genome shotgun (WGS) entry which is preliminary data.</text>
</comment>
<evidence type="ECO:0000313" key="11">
    <source>
        <dbReference type="EMBL" id="MFD2262916.1"/>
    </source>
</evidence>
<keyword evidence="9" id="KW-0812">Transmembrane</keyword>
<dbReference type="Proteomes" id="UP001597295">
    <property type="component" value="Unassembled WGS sequence"/>
</dbReference>
<keyword evidence="4" id="KW-0808">Transferase</keyword>
<evidence type="ECO:0000259" key="10">
    <source>
        <dbReference type="PROSITE" id="PS50109"/>
    </source>
</evidence>
<reference evidence="12" key="1">
    <citation type="journal article" date="2019" name="Int. J. Syst. Evol. Microbiol.">
        <title>The Global Catalogue of Microorganisms (GCM) 10K type strain sequencing project: providing services to taxonomists for standard genome sequencing and annotation.</title>
        <authorList>
            <consortium name="The Broad Institute Genomics Platform"/>
            <consortium name="The Broad Institute Genome Sequencing Center for Infectious Disease"/>
            <person name="Wu L."/>
            <person name="Ma J."/>
        </authorList>
    </citation>
    <scope>NUCLEOTIDE SEQUENCE [LARGE SCALE GENOMIC DNA]</scope>
    <source>
        <strain evidence="12">CGMCC 1.19062</strain>
    </source>
</reference>
<keyword evidence="3" id="KW-0597">Phosphoprotein</keyword>
<evidence type="ECO:0000256" key="9">
    <source>
        <dbReference type="SAM" id="Phobius"/>
    </source>
</evidence>
<organism evidence="11 12">
    <name type="scientific">Lacibacterium aquatile</name>
    <dbReference type="NCBI Taxonomy" id="1168082"/>
    <lineage>
        <taxon>Bacteria</taxon>
        <taxon>Pseudomonadati</taxon>
        <taxon>Pseudomonadota</taxon>
        <taxon>Alphaproteobacteria</taxon>
        <taxon>Rhodospirillales</taxon>
        <taxon>Rhodospirillaceae</taxon>
    </lineage>
</organism>
<protein>
    <recommendedName>
        <fullName evidence="2">histidine kinase</fullName>
        <ecNumber evidence="2">2.7.13.3</ecNumber>
    </recommendedName>
</protein>
<keyword evidence="6 11" id="KW-0418">Kinase</keyword>
<keyword evidence="5" id="KW-0547">Nucleotide-binding</keyword>
<accession>A0ABW5DR03</accession>
<dbReference type="Gene3D" id="3.30.565.10">
    <property type="entry name" value="Histidine kinase-like ATPase, C-terminal domain"/>
    <property type="match status" value="1"/>
</dbReference>
<sequence length="485" mass="53405">MPMSLVQHVRTPVGRCLITLAAVAAFTAYLLFSYWFRQELEQQALEFRENFQWAVFQTQKEVLSTLRLADQAASGSPVPVEDIEATFDLFISRLNLIRDGRGFAELRQIPALKTLLAKVETDIDAVDAVANSATVDSRTLGQIIADRFAPYEPSLQEISVAALHQTTERNAARATEVETLLNWLEILFLINLLIIGGALVFAFRQSLKAYRSEFRAREQEQEQRFLTETAERAKLEALGSLAGGVAHEINTPVQFISSNLDFLAQAVDTMDKTLATVPTGILTDEQREEWEFHAHEIPNALKDARTGVTRIAEIVAAVKRFAHPAIGQPTEIDIAEEIQTALILTQSQTKTMAKVEVILDSDLPKVMGQPNELNQVLINLIVNSVQAFQESGRRDVGRIDLTARADAHSVEIRIHDDGPGIPSDIRARVFDPFFTTKPVGVGTGQGLALCKRIIATGFGGSITLDETVASGSCFRIVLPTVQAAF</sequence>
<dbReference type="PRINTS" id="PR00344">
    <property type="entry name" value="BCTRLSENSOR"/>
</dbReference>
<dbReference type="SMART" id="SM00387">
    <property type="entry name" value="HATPase_c"/>
    <property type="match status" value="1"/>
</dbReference>
<dbReference type="InterPro" id="IPR004358">
    <property type="entry name" value="Sig_transdc_His_kin-like_C"/>
</dbReference>
<feature type="transmembrane region" description="Helical" evidence="9">
    <location>
        <begin position="180"/>
        <end position="203"/>
    </location>
</feature>